<dbReference type="AlphaFoldDB" id="A0A4U0XZ57"/>
<evidence type="ECO:0000313" key="1">
    <source>
        <dbReference type="EMBL" id="TKA83130.1"/>
    </source>
</evidence>
<gene>
    <name evidence="1" type="ORF">B0A55_00896</name>
</gene>
<comment type="caution">
    <text evidence="1">The sequence shown here is derived from an EMBL/GenBank/DDBJ whole genome shotgun (WGS) entry which is preliminary data.</text>
</comment>
<dbReference type="EMBL" id="NAJQ01000016">
    <property type="protein sequence ID" value="TKA83130.1"/>
    <property type="molecule type" value="Genomic_DNA"/>
</dbReference>
<evidence type="ECO:0000313" key="2">
    <source>
        <dbReference type="Proteomes" id="UP000309340"/>
    </source>
</evidence>
<accession>A0A4U0XZ57</accession>
<sequence length="182" mass="18450">MAELAGPEVAEHVSVTLPYTSALVELEAVTGAASDEGAGLTSVLSVVGTAFEEDDRVAEVVGLLLLGVLAILPLLTTDVDDLVTADLVVGFTTDVADALLELAGLTDVTTSFELVVGLADELFDILLVLVGFAEVTTALVLDVGLTAAEDEATGAAELDSTSDPDDAPPGPETLVVISPLSM</sequence>
<protein>
    <submittedName>
        <fullName evidence="1">Uncharacterized protein</fullName>
    </submittedName>
</protein>
<dbReference type="Proteomes" id="UP000309340">
    <property type="component" value="Unassembled WGS sequence"/>
</dbReference>
<name>A0A4U0XZ57_9PEZI</name>
<organism evidence="1 2">
    <name type="scientific">Friedmanniomyces simplex</name>
    <dbReference type="NCBI Taxonomy" id="329884"/>
    <lineage>
        <taxon>Eukaryota</taxon>
        <taxon>Fungi</taxon>
        <taxon>Dikarya</taxon>
        <taxon>Ascomycota</taxon>
        <taxon>Pezizomycotina</taxon>
        <taxon>Dothideomycetes</taxon>
        <taxon>Dothideomycetidae</taxon>
        <taxon>Mycosphaerellales</taxon>
        <taxon>Teratosphaeriaceae</taxon>
        <taxon>Friedmanniomyces</taxon>
    </lineage>
</organism>
<proteinExistence type="predicted"/>
<reference evidence="1 2" key="1">
    <citation type="submission" date="2017-03" db="EMBL/GenBank/DDBJ databases">
        <title>Genomes of endolithic fungi from Antarctica.</title>
        <authorList>
            <person name="Coleine C."/>
            <person name="Masonjones S."/>
            <person name="Stajich J.E."/>
        </authorList>
    </citation>
    <scope>NUCLEOTIDE SEQUENCE [LARGE SCALE GENOMIC DNA]</scope>
    <source>
        <strain evidence="1 2">CCFEE 5184</strain>
    </source>
</reference>
<keyword evidence="2" id="KW-1185">Reference proteome</keyword>